<evidence type="ECO:0000313" key="2">
    <source>
        <dbReference type="Proteomes" id="UP000284002"/>
    </source>
</evidence>
<protein>
    <submittedName>
        <fullName evidence="1">Uncharacterized protein</fullName>
    </submittedName>
</protein>
<proteinExistence type="predicted"/>
<organism evidence="1 2">
    <name type="scientific">Pseudomonas frederiksbergensis</name>
    <dbReference type="NCBI Taxonomy" id="104087"/>
    <lineage>
        <taxon>Bacteria</taxon>
        <taxon>Pseudomonadati</taxon>
        <taxon>Pseudomonadota</taxon>
        <taxon>Gammaproteobacteria</taxon>
        <taxon>Pseudomonadales</taxon>
        <taxon>Pseudomonadaceae</taxon>
        <taxon>Pseudomonas</taxon>
    </lineage>
</organism>
<reference evidence="1 2" key="1">
    <citation type="submission" date="2016-10" db="EMBL/GenBank/DDBJ databases">
        <title>Comparative genome analysis of multiple Pseudomonas spp. focuses on biocontrol and plant growth promoting traits.</title>
        <authorList>
            <person name="Tao X.-Y."/>
            <person name="Taylor C.G."/>
        </authorList>
    </citation>
    <scope>NUCLEOTIDE SEQUENCE [LARGE SCALE GENOMIC DNA]</scope>
    <source>
        <strain evidence="1 2">36C6</strain>
    </source>
</reference>
<dbReference type="AlphaFoldDB" id="A0A423I1V2"/>
<gene>
    <name evidence="1" type="ORF">BK662_02310</name>
</gene>
<comment type="caution">
    <text evidence="1">The sequence shown here is derived from an EMBL/GenBank/DDBJ whole genome shotgun (WGS) entry which is preliminary data.</text>
</comment>
<name>A0A423I1V2_9PSED</name>
<accession>A0A423I1V2</accession>
<dbReference type="EMBL" id="MOBM01000004">
    <property type="protein sequence ID" value="RON19434.1"/>
    <property type="molecule type" value="Genomic_DNA"/>
</dbReference>
<dbReference type="Proteomes" id="UP000284002">
    <property type="component" value="Unassembled WGS sequence"/>
</dbReference>
<sequence length="135" mass="15470">MLDQEDKAMATDDNVAGVQEFDHEEVMNPTFRLERGDEDQPSVDLRMQLFRQISPLAWVSLPEDQWHLLASVSPGWITMHPIYTNPHTQRYGNARHGKISSKRVVPTPVSRLHHPQMKGDSLAISKVSTRRLRTC</sequence>
<evidence type="ECO:0000313" key="1">
    <source>
        <dbReference type="EMBL" id="RON19434.1"/>
    </source>
</evidence>